<dbReference type="VEuPathDB" id="FungiDB:I7I53_00368"/>
<organism evidence="1 2">
    <name type="scientific">Ajellomyces capsulatus (strain H88)</name>
    <name type="common">Darling's disease fungus</name>
    <name type="synonym">Histoplasma capsulatum</name>
    <dbReference type="NCBI Taxonomy" id="544711"/>
    <lineage>
        <taxon>Eukaryota</taxon>
        <taxon>Fungi</taxon>
        <taxon>Dikarya</taxon>
        <taxon>Ascomycota</taxon>
        <taxon>Pezizomycotina</taxon>
        <taxon>Eurotiomycetes</taxon>
        <taxon>Eurotiomycetidae</taxon>
        <taxon>Onygenales</taxon>
        <taxon>Ajellomycetaceae</taxon>
        <taxon>Histoplasma</taxon>
    </lineage>
</organism>
<dbReference type="EMBL" id="CP069104">
    <property type="protein sequence ID" value="QSS53190.1"/>
    <property type="molecule type" value="Genomic_DNA"/>
</dbReference>
<evidence type="ECO:0000313" key="1">
    <source>
        <dbReference type="EMBL" id="QSS53190.1"/>
    </source>
</evidence>
<proteinExistence type="predicted"/>
<gene>
    <name evidence="1" type="ORF">I7I53_00368</name>
</gene>
<name>A0A8A1LI68_AJEC8</name>
<dbReference type="AlphaFoldDB" id="A0A8A1LI68"/>
<dbReference type="Proteomes" id="UP000663419">
    <property type="component" value="Chromosome 3"/>
</dbReference>
<evidence type="ECO:0000313" key="2">
    <source>
        <dbReference type="Proteomes" id="UP000663419"/>
    </source>
</evidence>
<accession>A0A8A1LI68</accession>
<protein>
    <submittedName>
        <fullName evidence="1">Uncharacterized protein</fullName>
    </submittedName>
</protein>
<sequence>MLYALIRTVAKCAHIREEIYAWIDRAPGTSYQIRLKRLWNSIIRCIHSAVLQTDVDHTRVNCPQKQPLRYVEAGRPIGLLPRGCEPHCSS</sequence>
<reference evidence="1" key="1">
    <citation type="submission" date="2021-01" db="EMBL/GenBank/DDBJ databases">
        <title>Chromosome-level genome assembly of a human fungal pathogen reveals clustering of transcriptionally co-regulated genes.</title>
        <authorList>
            <person name="Voorhies M."/>
            <person name="Cohen S."/>
            <person name="Shea T.P."/>
            <person name="Petrus S."/>
            <person name="Munoz J.F."/>
            <person name="Poplawski S."/>
            <person name="Goldman W.E."/>
            <person name="Michael T."/>
            <person name="Cuomo C.A."/>
            <person name="Sil A."/>
            <person name="Beyhan S."/>
        </authorList>
    </citation>
    <scope>NUCLEOTIDE SEQUENCE</scope>
    <source>
        <strain evidence="1">H88</strain>
    </source>
</reference>